<dbReference type="InterPro" id="IPR027387">
    <property type="entry name" value="Cytb/b6-like_sf"/>
</dbReference>
<comment type="subcellular location">
    <subcellularLocation>
        <location evidence="1">Membrane</location>
        <topology evidence="1">Multi-pass membrane protein</topology>
    </subcellularLocation>
</comment>
<keyword evidence="5 10" id="KW-0479">Metal-binding</keyword>
<keyword evidence="9 11" id="KW-0472">Membrane</keyword>
<dbReference type="AlphaFoldDB" id="A0A5K7XNY1"/>
<dbReference type="Proteomes" id="UP000326837">
    <property type="component" value="Chromosome"/>
</dbReference>
<keyword evidence="6" id="KW-0249">Electron transport</keyword>
<feature type="transmembrane region" description="Helical" evidence="11">
    <location>
        <begin position="38"/>
        <end position="62"/>
    </location>
</feature>
<dbReference type="GO" id="GO:0046872">
    <property type="term" value="F:metal ion binding"/>
    <property type="evidence" value="ECO:0007669"/>
    <property type="project" value="UniProtKB-KW"/>
</dbReference>
<dbReference type="PROSITE" id="PS51002">
    <property type="entry name" value="CYTB_NTER"/>
    <property type="match status" value="1"/>
</dbReference>
<gene>
    <name evidence="15" type="ORF">PLANPX_4581</name>
</gene>
<feature type="transmembrane region" description="Helical" evidence="11">
    <location>
        <begin position="187"/>
        <end position="210"/>
    </location>
</feature>
<dbReference type="InterPro" id="IPR009056">
    <property type="entry name" value="Cyt_c-like_dom"/>
</dbReference>
<feature type="domain" description="Cytochrome b/b6 N-terminal region profile" evidence="12">
    <location>
        <begin position="8"/>
        <end position="219"/>
    </location>
</feature>
<dbReference type="Pfam" id="PF13631">
    <property type="entry name" value="Cytochrom_B_N_2"/>
    <property type="match status" value="1"/>
</dbReference>
<evidence type="ECO:0000256" key="9">
    <source>
        <dbReference type="ARBA" id="ARBA00023136"/>
    </source>
</evidence>
<feature type="transmembrane region" description="Helical" evidence="11">
    <location>
        <begin position="294"/>
        <end position="315"/>
    </location>
</feature>
<evidence type="ECO:0000259" key="14">
    <source>
        <dbReference type="PROSITE" id="PS51007"/>
    </source>
</evidence>
<feature type="transmembrane region" description="Helical" evidence="11">
    <location>
        <begin position="322"/>
        <end position="343"/>
    </location>
</feature>
<evidence type="ECO:0000259" key="13">
    <source>
        <dbReference type="PROSITE" id="PS51003"/>
    </source>
</evidence>
<dbReference type="SUPFAM" id="SSF81648">
    <property type="entry name" value="a domain/subunit of cytochrome bc1 complex (Ubiquinol-cytochrome c reductase)"/>
    <property type="match status" value="1"/>
</dbReference>
<feature type="transmembrane region" description="Helical" evidence="11">
    <location>
        <begin position="237"/>
        <end position="256"/>
    </location>
</feature>
<evidence type="ECO:0000256" key="6">
    <source>
        <dbReference type="ARBA" id="ARBA00022982"/>
    </source>
</evidence>
<reference evidence="16" key="1">
    <citation type="submission" date="2019-10" db="EMBL/GenBank/DDBJ databases">
        <title>Lacipirellula parvula gen. nov., sp. nov., representing a lineage of planctomycetes widespread in freshwater anoxic habitats, and description of the family Lacipirellulaceae.</title>
        <authorList>
            <person name="Dedysh S.N."/>
            <person name="Kulichevskaya I.S."/>
            <person name="Beletsky A.V."/>
            <person name="Rakitin A.L."/>
            <person name="Mardanov A.V."/>
            <person name="Ivanova A.A."/>
            <person name="Saltykova V.X."/>
            <person name="Rijpstra W.I.C."/>
            <person name="Sinninghe Damste J.S."/>
            <person name="Ravin N.V."/>
        </authorList>
    </citation>
    <scope>NUCLEOTIDE SEQUENCE [LARGE SCALE GENOMIC DNA]</scope>
    <source>
        <strain evidence="16">PX69</strain>
    </source>
</reference>
<dbReference type="Gene3D" id="1.10.760.10">
    <property type="entry name" value="Cytochrome c-like domain"/>
    <property type="match status" value="1"/>
</dbReference>
<name>A0A5K7XNY1_9BACT</name>
<dbReference type="Gene3D" id="1.20.810.10">
    <property type="entry name" value="Cytochrome Bc1 Complex, Chain C"/>
    <property type="match status" value="1"/>
</dbReference>
<protein>
    <submittedName>
        <fullName evidence="15">Cytochrome b subunit of the bc complex</fullName>
    </submittedName>
</protein>
<dbReference type="GO" id="GO:0016491">
    <property type="term" value="F:oxidoreductase activity"/>
    <property type="evidence" value="ECO:0007669"/>
    <property type="project" value="InterPro"/>
</dbReference>
<feature type="transmembrane region" description="Helical" evidence="11">
    <location>
        <begin position="122"/>
        <end position="142"/>
    </location>
</feature>
<proteinExistence type="predicted"/>
<dbReference type="InterPro" id="IPR016174">
    <property type="entry name" value="Di-haem_cyt_TM"/>
</dbReference>
<evidence type="ECO:0000256" key="7">
    <source>
        <dbReference type="ARBA" id="ARBA00022989"/>
    </source>
</evidence>
<dbReference type="GO" id="GO:0016020">
    <property type="term" value="C:membrane"/>
    <property type="evidence" value="ECO:0007669"/>
    <property type="project" value="UniProtKB-SubCell"/>
</dbReference>
<dbReference type="InterPro" id="IPR005798">
    <property type="entry name" value="Cyt_b/b6_C"/>
</dbReference>
<evidence type="ECO:0000256" key="10">
    <source>
        <dbReference type="PROSITE-ProRule" id="PRU00433"/>
    </source>
</evidence>
<dbReference type="GO" id="GO:0020037">
    <property type="term" value="F:heme binding"/>
    <property type="evidence" value="ECO:0007669"/>
    <property type="project" value="InterPro"/>
</dbReference>
<keyword evidence="2" id="KW-0813">Transport</keyword>
<dbReference type="GO" id="GO:0009055">
    <property type="term" value="F:electron transfer activity"/>
    <property type="evidence" value="ECO:0007669"/>
    <property type="project" value="InterPro"/>
</dbReference>
<evidence type="ECO:0000256" key="2">
    <source>
        <dbReference type="ARBA" id="ARBA00022448"/>
    </source>
</evidence>
<evidence type="ECO:0000256" key="5">
    <source>
        <dbReference type="ARBA" id="ARBA00022723"/>
    </source>
</evidence>
<dbReference type="InterPro" id="IPR036150">
    <property type="entry name" value="Cyt_b/b6_C_sf"/>
</dbReference>
<feature type="domain" description="Cytochrome c" evidence="14">
    <location>
        <begin position="411"/>
        <end position="518"/>
    </location>
</feature>
<dbReference type="PANTHER" id="PTHR19271:SF16">
    <property type="entry name" value="CYTOCHROME B"/>
    <property type="match status" value="1"/>
</dbReference>
<dbReference type="InterPro" id="IPR036909">
    <property type="entry name" value="Cyt_c-like_dom_sf"/>
</dbReference>
<evidence type="ECO:0000313" key="15">
    <source>
        <dbReference type="EMBL" id="BBO34969.1"/>
    </source>
</evidence>
<dbReference type="SUPFAM" id="SSF46626">
    <property type="entry name" value="Cytochrome c"/>
    <property type="match status" value="2"/>
</dbReference>
<keyword evidence="4 11" id="KW-0812">Transmembrane</keyword>
<keyword evidence="3 10" id="KW-0349">Heme</keyword>
<evidence type="ECO:0000313" key="16">
    <source>
        <dbReference type="Proteomes" id="UP000326837"/>
    </source>
</evidence>
<dbReference type="Pfam" id="PF00032">
    <property type="entry name" value="Cytochrom_B_C"/>
    <property type="match status" value="1"/>
</dbReference>
<keyword evidence="7 11" id="KW-1133">Transmembrane helix</keyword>
<sequence length="653" mass="72652">MMKLFRSVGDWLDDRAGVRKLIHESLYEPIPGGARWRYVWGSTLVMAFMTQLITGIFLWMAYSPSTQTAWESVFYIQYEMNGGWLLRGIHHFMAQAMVVLLAIHFLQVVWDGAYRAPRELNFILGLVLMLIVLGLALTGYLLPWDQKGYWATSVGTNLASQTPAVGPEVKKLAIGGSEYGHQTLTRFFALHAGVLPGALMAFLVLHIALFRRHGLHARKPDPAKDAMFWPDQVLKDSIAALAVLTVVLLLTIYFGGAELTAPADPANPYDAARPEWYFLFLFQFLKWFPGELEVWGAFIIPGLIMTVLFLMPWIGRTRTGHLINIAMLCVLLGGAAALTAQAIHEDYFAAWNSKEEILKAGDPVQEARYEASERFLNAKEEAHREAERVIELAESPMRIPPAGALSLMYDDPLLQGPKLFAQNCASCHNYVDPTKPVEEQPHAIVNAEPTAPNLFGVGSEAWALGILNAEKIVSKHYFGYPGSPFVDGDMVTYVMEAVGPDVDDEQRAKAKEAFAKIAETLEAEAALPTAPKTNQERQNRIAEGRELMTGGLADMLEGGMSCTDCHKFHDEGDLGLAPDLTGYMSREWLLAFVRNPAGERFYGDNNDRMPAFGPHDNPQLNQLDDKSLGLIVDWLRGDWVRVSEPVEKFDEAP</sequence>
<dbReference type="InterPro" id="IPR005797">
    <property type="entry name" value="Cyt_b/b6_N"/>
</dbReference>
<keyword evidence="8 10" id="KW-0408">Iron</keyword>
<evidence type="ECO:0000259" key="12">
    <source>
        <dbReference type="PROSITE" id="PS51002"/>
    </source>
</evidence>
<evidence type="ECO:0000256" key="4">
    <source>
        <dbReference type="ARBA" id="ARBA00022692"/>
    </source>
</evidence>
<evidence type="ECO:0000256" key="11">
    <source>
        <dbReference type="SAM" id="Phobius"/>
    </source>
</evidence>
<evidence type="ECO:0000256" key="1">
    <source>
        <dbReference type="ARBA" id="ARBA00004141"/>
    </source>
</evidence>
<dbReference type="PROSITE" id="PS51007">
    <property type="entry name" value="CYTC"/>
    <property type="match status" value="1"/>
</dbReference>
<dbReference type="GO" id="GO:0022904">
    <property type="term" value="P:respiratory electron transport chain"/>
    <property type="evidence" value="ECO:0007669"/>
    <property type="project" value="InterPro"/>
</dbReference>
<evidence type="ECO:0000256" key="3">
    <source>
        <dbReference type="ARBA" id="ARBA00022617"/>
    </source>
</evidence>
<feature type="transmembrane region" description="Helical" evidence="11">
    <location>
        <begin position="89"/>
        <end position="110"/>
    </location>
</feature>
<accession>A0A5K7XNY1</accession>
<feature type="domain" description="Cytochrome b/b6 C-terminal region profile" evidence="13">
    <location>
        <begin position="218"/>
        <end position="314"/>
    </location>
</feature>
<evidence type="ECO:0000256" key="8">
    <source>
        <dbReference type="ARBA" id="ARBA00023004"/>
    </source>
</evidence>
<keyword evidence="16" id="KW-1185">Reference proteome</keyword>
<dbReference type="PROSITE" id="PS51003">
    <property type="entry name" value="CYTB_CTER"/>
    <property type="match status" value="1"/>
</dbReference>
<dbReference type="EMBL" id="AP021861">
    <property type="protein sequence ID" value="BBO34969.1"/>
    <property type="molecule type" value="Genomic_DNA"/>
</dbReference>
<dbReference type="KEGG" id="lpav:PLANPX_4581"/>
<dbReference type="PANTHER" id="PTHR19271">
    <property type="entry name" value="CYTOCHROME B"/>
    <property type="match status" value="1"/>
</dbReference>
<dbReference type="RefSeq" id="WP_232536192.1">
    <property type="nucleotide sequence ID" value="NZ_AP021861.1"/>
</dbReference>
<organism evidence="15 16">
    <name type="scientific">Lacipirellula parvula</name>
    <dbReference type="NCBI Taxonomy" id="2650471"/>
    <lineage>
        <taxon>Bacteria</taxon>
        <taxon>Pseudomonadati</taxon>
        <taxon>Planctomycetota</taxon>
        <taxon>Planctomycetia</taxon>
        <taxon>Pirellulales</taxon>
        <taxon>Lacipirellulaceae</taxon>
        <taxon>Lacipirellula</taxon>
    </lineage>
</organism>
<dbReference type="SUPFAM" id="SSF81342">
    <property type="entry name" value="Transmembrane di-heme cytochromes"/>
    <property type="match status" value="1"/>
</dbReference>